<name>A0ACC1BR31_9ROSI</name>
<keyword evidence="2" id="KW-1185">Reference proteome</keyword>
<organism evidence="1 2">
    <name type="scientific">Pistacia atlantica</name>
    <dbReference type="NCBI Taxonomy" id="434234"/>
    <lineage>
        <taxon>Eukaryota</taxon>
        <taxon>Viridiplantae</taxon>
        <taxon>Streptophyta</taxon>
        <taxon>Embryophyta</taxon>
        <taxon>Tracheophyta</taxon>
        <taxon>Spermatophyta</taxon>
        <taxon>Magnoliopsida</taxon>
        <taxon>eudicotyledons</taxon>
        <taxon>Gunneridae</taxon>
        <taxon>Pentapetalae</taxon>
        <taxon>rosids</taxon>
        <taxon>malvids</taxon>
        <taxon>Sapindales</taxon>
        <taxon>Anacardiaceae</taxon>
        <taxon>Pistacia</taxon>
    </lineage>
</organism>
<protein>
    <submittedName>
        <fullName evidence="1">Uncharacterized protein</fullName>
    </submittedName>
</protein>
<dbReference type="Proteomes" id="UP001164250">
    <property type="component" value="Chromosome 3"/>
</dbReference>
<comment type="caution">
    <text evidence="1">The sequence shown here is derived from an EMBL/GenBank/DDBJ whole genome shotgun (WGS) entry which is preliminary data.</text>
</comment>
<evidence type="ECO:0000313" key="2">
    <source>
        <dbReference type="Proteomes" id="UP001164250"/>
    </source>
</evidence>
<gene>
    <name evidence="1" type="ORF">Patl1_04953</name>
</gene>
<sequence length="143" mass="16251">MDALWSLEDKWKLTTQEALLLFVCTAITVIGLCTATILKRKAQRKEIVDREDGREKWAEPSCNWVSIKRNLMGSVRWSGANKWEERMPPLLGLKEGYQGSVGWQSHNSDSPPVDHSLKETSPKPDIHQEKPVAVVRTTLKDLL</sequence>
<dbReference type="EMBL" id="CM047899">
    <property type="protein sequence ID" value="KAJ0101409.1"/>
    <property type="molecule type" value="Genomic_DNA"/>
</dbReference>
<accession>A0ACC1BR31</accession>
<reference evidence="2" key="1">
    <citation type="journal article" date="2023" name="G3 (Bethesda)">
        <title>Genome assembly and association tests identify interacting loci associated with vigor, precocity, and sex in interspecific pistachio rootstocks.</title>
        <authorList>
            <person name="Palmer W."/>
            <person name="Jacygrad E."/>
            <person name="Sagayaradj S."/>
            <person name="Cavanaugh K."/>
            <person name="Han R."/>
            <person name="Bertier L."/>
            <person name="Beede B."/>
            <person name="Kafkas S."/>
            <person name="Golino D."/>
            <person name="Preece J."/>
            <person name="Michelmore R."/>
        </authorList>
    </citation>
    <scope>NUCLEOTIDE SEQUENCE [LARGE SCALE GENOMIC DNA]</scope>
</reference>
<proteinExistence type="predicted"/>
<evidence type="ECO:0000313" key="1">
    <source>
        <dbReference type="EMBL" id="KAJ0101409.1"/>
    </source>
</evidence>